<dbReference type="InterPro" id="IPR047057">
    <property type="entry name" value="MerR_fam"/>
</dbReference>
<keyword evidence="2" id="KW-0238">DNA-binding</keyword>
<dbReference type="RefSeq" id="WP_110300267.1">
    <property type="nucleotide sequence ID" value="NZ_QJJM01000019.1"/>
</dbReference>
<dbReference type="PANTHER" id="PTHR30204">
    <property type="entry name" value="REDOX-CYCLING DRUG-SENSING TRANSCRIPTIONAL ACTIVATOR SOXR"/>
    <property type="match status" value="1"/>
</dbReference>
<dbReference type="OrthoDB" id="9802944at2"/>
<reference evidence="5 6" key="1">
    <citation type="submission" date="2018-05" db="EMBL/GenBank/DDBJ databases">
        <title>Genomic Encyclopedia of Type Strains, Phase IV (KMG-IV): sequencing the most valuable type-strain genomes for metagenomic binning, comparative biology and taxonomic classification.</title>
        <authorList>
            <person name="Goeker M."/>
        </authorList>
    </citation>
    <scope>NUCLEOTIDE SEQUENCE [LARGE SCALE GENOMIC DNA]</scope>
    <source>
        <strain evidence="5 6">DSM 3183</strain>
    </source>
</reference>
<dbReference type="GO" id="GO:0003700">
    <property type="term" value="F:DNA-binding transcription factor activity"/>
    <property type="evidence" value="ECO:0007669"/>
    <property type="project" value="InterPro"/>
</dbReference>
<protein>
    <submittedName>
        <fullName evidence="5">MerR family mercuric resistance operon transcriptional regulator</fullName>
    </submittedName>
</protein>
<dbReference type="InterPro" id="IPR015358">
    <property type="entry name" value="Tscrpt_reg_MerR_DNA-bd"/>
</dbReference>
<dbReference type="AlphaFoldDB" id="A0A2V3UP01"/>
<evidence type="ECO:0000256" key="3">
    <source>
        <dbReference type="ARBA" id="ARBA00023163"/>
    </source>
</evidence>
<feature type="domain" description="HTH merR-type" evidence="4">
    <location>
        <begin position="4"/>
        <end position="73"/>
    </location>
</feature>
<dbReference type="Pfam" id="PF09278">
    <property type="entry name" value="MerR-DNA-bind"/>
    <property type="match status" value="1"/>
</dbReference>
<dbReference type="SMART" id="SM00422">
    <property type="entry name" value="HTH_MERR"/>
    <property type="match status" value="1"/>
</dbReference>
<keyword evidence="6" id="KW-1185">Reference proteome</keyword>
<dbReference type="EMBL" id="QJJM01000019">
    <property type="protein sequence ID" value="PXW68224.1"/>
    <property type="molecule type" value="Genomic_DNA"/>
</dbReference>
<comment type="caution">
    <text evidence="5">The sequence shown here is derived from an EMBL/GenBank/DDBJ whole genome shotgun (WGS) entry which is preliminary data.</text>
</comment>
<dbReference type="Gene3D" id="1.10.1660.10">
    <property type="match status" value="1"/>
</dbReference>
<organism evidence="5 6">
    <name type="scientific">Blastomonas natatoria</name>
    <dbReference type="NCBI Taxonomy" id="34015"/>
    <lineage>
        <taxon>Bacteria</taxon>
        <taxon>Pseudomonadati</taxon>
        <taxon>Pseudomonadota</taxon>
        <taxon>Alphaproteobacteria</taxon>
        <taxon>Sphingomonadales</taxon>
        <taxon>Sphingomonadaceae</taxon>
        <taxon>Blastomonas</taxon>
    </lineage>
</organism>
<gene>
    <name evidence="5" type="ORF">C7451_11932</name>
</gene>
<dbReference type="PRINTS" id="PR00040">
    <property type="entry name" value="HTHMERR"/>
</dbReference>
<sequence length="139" mass="15266">MRDSFSIGELGRQTGCRVVTIRYYEGIGMLPEPARTAGGHRVYGHPHLDRLAFIRKGRELGFSLDSIRNLLMLSERRQDASCAEVDKIAISHLTEVRGKIADLKVLETVLVDALEGCGRTSVEDCRVLDALRGGAGDRG</sequence>
<dbReference type="CDD" id="cd04785">
    <property type="entry name" value="HTH_CadR-PbrR-like"/>
    <property type="match status" value="1"/>
</dbReference>
<evidence type="ECO:0000313" key="5">
    <source>
        <dbReference type="EMBL" id="PXW68224.1"/>
    </source>
</evidence>
<dbReference type="Pfam" id="PF00376">
    <property type="entry name" value="MerR"/>
    <property type="match status" value="1"/>
</dbReference>
<dbReference type="Proteomes" id="UP000248014">
    <property type="component" value="Unassembled WGS sequence"/>
</dbReference>
<dbReference type="PANTHER" id="PTHR30204:SF92">
    <property type="entry name" value="HTH-TYPE TRANSCRIPTIONAL REGULATOR ZNTR"/>
    <property type="match status" value="1"/>
</dbReference>
<evidence type="ECO:0000256" key="1">
    <source>
        <dbReference type="ARBA" id="ARBA00023015"/>
    </source>
</evidence>
<dbReference type="SUPFAM" id="SSF46955">
    <property type="entry name" value="Putative DNA-binding domain"/>
    <property type="match status" value="1"/>
</dbReference>
<dbReference type="GO" id="GO:0003677">
    <property type="term" value="F:DNA binding"/>
    <property type="evidence" value="ECO:0007669"/>
    <property type="project" value="UniProtKB-KW"/>
</dbReference>
<proteinExistence type="predicted"/>
<dbReference type="InterPro" id="IPR000551">
    <property type="entry name" value="MerR-type_HTH_dom"/>
</dbReference>
<evidence type="ECO:0000313" key="6">
    <source>
        <dbReference type="Proteomes" id="UP000248014"/>
    </source>
</evidence>
<dbReference type="PROSITE" id="PS50937">
    <property type="entry name" value="HTH_MERR_2"/>
    <property type="match status" value="1"/>
</dbReference>
<accession>A0A2V3UP01</accession>
<keyword evidence="3" id="KW-0804">Transcription</keyword>
<name>A0A2V3UP01_9SPHN</name>
<dbReference type="InterPro" id="IPR009061">
    <property type="entry name" value="DNA-bd_dom_put_sf"/>
</dbReference>
<evidence type="ECO:0000256" key="2">
    <source>
        <dbReference type="ARBA" id="ARBA00023125"/>
    </source>
</evidence>
<evidence type="ECO:0000259" key="4">
    <source>
        <dbReference type="PROSITE" id="PS50937"/>
    </source>
</evidence>
<keyword evidence="1" id="KW-0805">Transcription regulation</keyword>